<proteinExistence type="predicted"/>
<dbReference type="PATRIC" id="fig|33050.5.peg.4837"/>
<dbReference type="AlphaFoldDB" id="A0A0N9V617"/>
<dbReference type="EMBL" id="CP012701">
    <property type="protein sequence ID" value="ALH83181.1"/>
    <property type="molecule type" value="Genomic_DNA"/>
</dbReference>
<protein>
    <submittedName>
        <fullName evidence="1">Uncharacterized protein</fullName>
    </submittedName>
</protein>
<dbReference type="KEGG" id="smag:AN936_23900"/>
<evidence type="ECO:0000313" key="1">
    <source>
        <dbReference type="EMBL" id="ALH83181.1"/>
    </source>
</evidence>
<accession>A0A0N9V617</accession>
<name>A0A0N9V617_SPHMC</name>
<geneLocation type="plasmid" evidence="1 2">
    <name>1</name>
</geneLocation>
<keyword evidence="1" id="KW-0614">Plasmid</keyword>
<organism evidence="1 2">
    <name type="scientific">Sphingopyxis macrogoltabida</name>
    <name type="common">Sphingomonas macrogoltabidus</name>
    <dbReference type="NCBI Taxonomy" id="33050"/>
    <lineage>
        <taxon>Bacteria</taxon>
        <taxon>Pseudomonadati</taxon>
        <taxon>Pseudomonadota</taxon>
        <taxon>Alphaproteobacteria</taxon>
        <taxon>Sphingomonadales</taxon>
        <taxon>Sphingomonadaceae</taxon>
        <taxon>Sphingopyxis</taxon>
    </lineage>
</organism>
<sequence>MAHGHSRNYTTLTDATEVAEAEDFHVDAATKGELEVSSQVSLITLNASVWRGDDEEVIASAMDHEDHVGRVWIFFRRGEDQDRSARFRETLVEHIKKVWPASASLPVMPSGTIPLARDLVLTPSGYEVKASEASNYQQAEP</sequence>
<evidence type="ECO:0000313" key="2">
    <source>
        <dbReference type="Proteomes" id="UP000058074"/>
    </source>
</evidence>
<reference evidence="1 2" key="1">
    <citation type="journal article" date="2015" name="Genome Announc.">
        <title>Complete Genome Sequence of Polypropylene Glycol- and Polyethylene Glycol-Degrading Sphingopyxis macrogoltabida Strain EY-1.</title>
        <authorList>
            <person name="Ohtsubo Y."/>
            <person name="Nagata Y."/>
            <person name="Numata M."/>
            <person name="Tsuchikane K."/>
            <person name="Hosoyama A."/>
            <person name="Yamazoe A."/>
            <person name="Tsuda M."/>
            <person name="Fujita N."/>
            <person name="Kawai F."/>
        </authorList>
    </citation>
    <scope>NUCLEOTIDE SEQUENCE [LARGE SCALE GENOMIC DNA]</scope>
    <source>
        <strain evidence="1 2">EY-1</strain>
        <plasmid evidence="1">1</plasmid>
    </source>
</reference>
<dbReference type="Proteomes" id="UP000058074">
    <property type="component" value="Plasmid 1"/>
</dbReference>
<gene>
    <name evidence="1" type="ORF">AN936_23900</name>
</gene>